<sequence length="341" mass="35911">MDFTDTGHSMNAGSMYAGGSGSIGSISSSAPVIQQGADVFGTLNSIREANNAFNAEQADKQMAYQTQSQEKAMNFNAKEAQKNRDWQEYMSNTAHQREVQDLLAAGLNPVLSANGGQGASIGSGATASSTQGTGASASADTATAGAMVNLLSSILGYRNNLEVANTNARVNESIADKYIAMDKYLGHLNSATALQTAQLSHDAVVSSAAMSSSAHRYAADQARSASQYASNVSAWAQQTVAELQAGSSRWNSSQMAQASKYAADVSSAASKYATDQSNVNKAALQKSEQEFTEYIKRNFPSTLPEGATYVGRSLADWFVGLHDYLGINTGGKNPFNLPPFD</sequence>
<feature type="region of interest" description="Disordered" evidence="1">
    <location>
        <begin position="118"/>
        <end position="137"/>
    </location>
</feature>
<name>A0A8S5UR80_9VIRU</name>
<organism evidence="2">
    <name type="scientific">Microviridae sp. ctqt312</name>
    <dbReference type="NCBI Taxonomy" id="2825006"/>
    <lineage>
        <taxon>Viruses</taxon>
        <taxon>Monodnaviria</taxon>
        <taxon>Sangervirae</taxon>
        <taxon>Phixviricota</taxon>
        <taxon>Malgrandaviricetes</taxon>
        <taxon>Petitvirales</taxon>
        <taxon>Microviridae</taxon>
    </lineage>
</organism>
<dbReference type="EMBL" id="BK016122">
    <property type="protein sequence ID" value="DAF96878.1"/>
    <property type="molecule type" value="Genomic_DNA"/>
</dbReference>
<accession>A0A8S5UR80</accession>
<evidence type="ECO:0000313" key="2">
    <source>
        <dbReference type="EMBL" id="DAF96878.1"/>
    </source>
</evidence>
<reference evidence="2" key="1">
    <citation type="journal article" date="2021" name="Proc. Natl. Acad. Sci. U.S.A.">
        <title>A Catalog of Tens of Thousands of Viruses from Human Metagenomes Reveals Hidden Associations with Chronic Diseases.</title>
        <authorList>
            <person name="Tisza M.J."/>
            <person name="Buck C.B."/>
        </authorList>
    </citation>
    <scope>NUCLEOTIDE SEQUENCE</scope>
    <source>
        <strain evidence="2">Ctqt312</strain>
    </source>
</reference>
<proteinExistence type="predicted"/>
<evidence type="ECO:0000256" key="1">
    <source>
        <dbReference type="SAM" id="MobiDB-lite"/>
    </source>
</evidence>
<protein>
    <submittedName>
        <fullName evidence="2">Minor capsid protein</fullName>
    </submittedName>
</protein>
<feature type="compositionally biased region" description="Low complexity" evidence="1">
    <location>
        <begin position="122"/>
        <end position="137"/>
    </location>
</feature>